<dbReference type="InParanoid" id="G4ZVV1"/>
<evidence type="ECO:0000313" key="1">
    <source>
        <dbReference type="EMBL" id="EGZ12287.1"/>
    </source>
</evidence>
<dbReference type="KEGG" id="psoj:PHYSODRAFT_514855"/>
<reference evidence="1 2" key="1">
    <citation type="journal article" date="2006" name="Science">
        <title>Phytophthora genome sequences uncover evolutionary origins and mechanisms of pathogenesis.</title>
        <authorList>
            <person name="Tyler B.M."/>
            <person name="Tripathy S."/>
            <person name="Zhang X."/>
            <person name="Dehal P."/>
            <person name="Jiang R.H."/>
            <person name="Aerts A."/>
            <person name="Arredondo F.D."/>
            <person name="Baxter L."/>
            <person name="Bensasson D."/>
            <person name="Beynon J.L."/>
            <person name="Chapman J."/>
            <person name="Damasceno C.M."/>
            <person name="Dorrance A.E."/>
            <person name="Dou D."/>
            <person name="Dickerman A.W."/>
            <person name="Dubchak I.L."/>
            <person name="Garbelotto M."/>
            <person name="Gijzen M."/>
            <person name="Gordon S.G."/>
            <person name="Govers F."/>
            <person name="Grunwald N.J."/>
            <person name="Huang W."/>
            <person name="Ivors K.L."/>
            <person name="Jones R.W."/>
            <person name="Kamoun S."/>
            <person name="Krampis K."/>
            <person name="Lamour K.H."/>
            <person name="Lee M.K."/>
            <person name="McDonald W.H."/>
            <person name="Medina M."/>
            <person name="Meijer H.J."/>
            <person name="Nordberg E.K."/>
            <person name="Maclean D.J."/>
            <person name="Ospina-Giraldo M.D."/>
            <person name="Morris P.F."/>
            <person name="Phuntumart V."/>
            <person name="Putnam N.H."/>
            <person name="Rash S."/>
            <person name="Rose J.K."/>
            <person name="Sakihama Y."/>
            <person name="Salamov A.A."/>
            <person name="Savidor A."/>
            <person name="Scheuring C.F."/>
            <person name="Smith B.M."/>
            <person name="Sobral B.W."/>
            <person name="Terry A."/>
            <person name="Torto-Alalibo T.A."/>
            <person name="Win J."/>
            <person name="Xu Z."/>
            <person name="Zhang H."/>
            <person name="Grigoriev I.V."/>
            <person name="Rokhsar D.S."/>
            <person name="Boore J.L."/>
        </authorList>
    </citation>
    <scope>NUCLEOTIDE SEQUENCE [LARGE SCALE GENOMIC DNA]</scope>
    <source>
        <strain evidence="1 2">P6497</strain>
    </source>
</reference>
<proteinExistence type="predicted"/>
<organism evidence="1 2">
    <name type="scientific">Phytophthora sojae (strain P6497)</name>
    <name type="common">Soybean stem and root rot agent</name>
    <name type="synonym">Phytophthora megasperma f. sp. glycines</name>
    <dbReference type="NCBI Taxonomy" id="1094619"/>
    <lineage>
        <taxon>Eukaryota</taxon>
        <taxon>Sar</taxon>
        <taxon>Stramenopiles</taxon>
        <taxon>Oomycota</taxon>
        <taxon>Peronosporomycetes</taxon>
        <taxon>Peronosporales</taxon>
        <taxon>Peronosporaceae</taxon>
        <taxon>Phytophthora</taxon>
    </lineage>
</organism>
<accession>G4ZVV1</accession>
<dbReference type="AlphaFoldDB" id="G4ZVV1"/>
<dbReference type="Proteomes" id="UP000002640">
    <property type="component" value="Unassembled WGS sequence"/>
</dbReference>
<dbReference type="RefSeq" id="XP_009532620.1">
    <property type="nucleotide sequence ID" value="XM_009534325.1"/>
</dbReference>
<feature type="non-terminal residue" evidence="1">
    <location>
        <position position="1"/>
    </location>
</feature>
<dbReference type="GeneID" id="20659606"/>
<keyword evidence="2" id="KW-1185">Reference proteome</keyword>
<sequence>VSIKNVAFDKECGSNLLSAYYLATQGYRHIQAKTGEYLYFLDSNNRFVFAAVAIDEVYYLPNIMSGEIIDGALRLARKDMTKVNFICRTCALAKSRRMSYQNMIGTKATLPLHKLHLDSLEKMKHEGLYGTAGFQYALSVVDDATAYKW</sequence>
<gene>
    <name evidence="1" type="ORF">PHYSODRAFT_514855</name>
</gene>
<evidence type="ECO:0000313" key="2">
    <source>
        <dbReference type="Proteomes" id="UP000002640"/>
    </source>
</evidence>
<dbReference type="EMBL" id="JH159157">
    <property type="protein sequence ID" value="EGZ12287.1"/>
    <property type="molecule type" value="Genomic_DNA"/>
</dbReference>
<protein>
    <submittedName>
        <fullName evidence="1">Uncharacterized protein</fullName>
    </submittedName>
</protein>
<name>G4ZVV1_PHYSP</name>